<name>A0AAI9EEE1_9PEZI</name>
<accession>A0AAI9EEE1</accession>
<feature type="region of interest" description="Disordered" evidence="2">
    <location>
        <begin position="365"/>
        <end position="414"/>
    </location>
</feature>
<feature type="compositionally biased region" description="Polar residues" evidence="2">
    <location>
        <begin position="440"/>
        <end position="455"/>
    </location>
</feature>
<evidence type="ECO:0000256" key="2">
    <source>
        <dbReference type="SAM" id="MobiDB-lite"/>
    </source>
</evidence>
<keyword evidence="1" id="KW-0539">Nucleus</keyword>
<dbReference type="Proteomes" id="UP001296104">
    <property type="component" value="Unassembled WGS sequence"/>
</dbReference>
<dbReference type="PROSITE" id="PS50048">
    <property type="entry name" value="ZN2_CY6_FUNGAL_2"/>
    <property type="match status" value="1"/>
</dbReference>
<protein>
    <submittedName>
        <fullName evidence="4">---NA</fullName>
    </submittedName>
</protein>
<feature type="domain" description="Zn(2)-C6 fungal-type" evidence="3">
    <location>
        <begin position="148"/>
        <end position="178"/>
    </location>
</feature>
<dbReference type="InterPro" id="IPR036864">
    <property type="entry name" value="Zn2-C6_fun-type_DNA-bd_sf"/>
</dbReference>
<organism evidence="4 5">
    <name type="scientific">Lecanosticta acicola</name>
    <dbReference type="NCBI Taxonomy" id="111012"/>
    <lineage>
        <taxon>Eukaryota</taxon>
        <taxon>Fungi</taxon>
        <taxon>Dikarya</taxon>
        <taxon>Ascomycota</taxon>
        <taxon>Pezizomycotina</taxon>
        <taxon>Dothideomycetes</taxon>
        <taxon>Dothideomycetidae</taxon>
        <taxon>Mycosphaerellales</taxon>
        <taxon>Mycosphaerellaceae</taxon>
        <taxon>Lecanosticta</taxon>
    </lineage>
</organism>
<feature type="compositionally biased region" description="Polar residues" evidence="2">
    <location>
        <begin position="302"/>
        <end position="322"/>
    </location>
</feature>
<reference evidence="4" key="1">
    <citation type="submission" date="2023-11" db="EMBL/GenBank/DDBJ databases">
        <authorList>
            <person name="Alioto T."/>
            <person name="Alioto T."/>
            <person name="Gomez Garrido J."/>
        </authorList>
    </citation>
    <scope>NUCLEOTIDE SEQUENCE</scope>
</reference>
<feature type="compositionally biased region" description="Acidic residues" evidence="2">
    <location>
        <begin position="664"/>
        <end position="675"/>
    </location>
</feature>
<dbReference type="Gene3D" id="4.10.240.10">
    <property type="entry name" value="Zn(2)-C6 fungal-type DNA-binding domain"/>
    <property type="match status" value="1"/>
</dbReference>
<dbReference type="GO" id="GO:0000981">
    <property type="term" value="F:DNA-binding transcription factor activity, RNA polymerase II-specific"/>
    <property type="evidence" value="ECO:0007669"/>
    <property type="project" value="InterPro"/>
</dbReference>
<comment type="caution">
    <text evidence="4">The sequence shown here is derived from an EMBL/GenBank/DDBJ whole genome shotgun (WGS) entry which is preliminary data.</text>
</comment>
<feature type="region of interest" description="Disordered" evidence="2">
    <location>
        <begin position="611"/>
        <end position="675"/>
    </location>
</feature>
<feature type="compositionally biased region" description="Acidic residues" evidence="2">
    <location>
        <begin position="611"/>
        <end position="631"/>
    </location>
</feature>
<dbReference type="PROSITE" id="PS00463">
    <property type="entry name" value="ZN2_CY6_FUNGAL_1"/>
    <property type="match status" value="1"/>
</dbReference>
<dbReference type="InterPro" id="IPR001138">
    <property type="entry name" value="Zn2Cys6_DnaBD"/>
</dbReference>
<feature type="compositionally biased region" description="Basic and acidic residues" evidence="2">
    <location>
        <begin position="402"/>
        <end position="414"/>
    </location>
</feature>
<feature type="region of interest" description="Disordered" evidence="2">
    <location>
        <begin position="254"/>
        <end position="322"/>
    </location>
</feature>
<feature type="region of interest" description="Disordered" evidence="2">
    <location>
        <begin position="568"/>
        <end position="593"/>
    </location>
</feature>
<sequence length="701" mass="75023">MADTYTLLFENHCPAVHRHAVKDICQRVDNAFQQRNVELSPPGNDLSTPGNDQSAQLLELLVQAYEVILPAVARSDLQQLAQSGLQGLISAMPIPPEDSNHGPSTPAPDRTSSKKREAPQDPPPPPKKKHKAIEEPILVETRRRSRVACDACRKRKAKCQSPDGPGECQACIYYGTTCNQPWKDLANPTLPLYSMSAAGFNHVDAPFFSQNFAPPPDMPVFHPMMAMHSGFQMGMPMNPSLPFGMSDGRMYQFNAGTTSSASPRQGQKSGYPNAVTSQMPAQNEPFMPSQRSYDNANLAPFQDQSSAYPNGVSNQVPFQNGYSLPQPQSYEFGAFANGNEPTALTAKAVSNSSVLCHRNAGLDRTVSQDRGESRNSHLLPAPHVDGTGRPSTAENTTTMHAGDQHSAAEAHKEGDAPGRLVIDLTESPISTVDHEHGPVSPNNTTQYAGNQTHTSIAPPITSKHQSDHIEPPAWTDFIAAGSVDPSPVVAPEDHFELAMSSGISDEVPPGLDTSSTMPHSSSITISDIDHFAGIGHPNDSGSGFGSGTSAALAENAMISLAFPEPVWPPPAMSSNDEGGGNLPAGGQPHLTAPWTIDDTDIVLGQVELLETTDDEFSDDEEDEDEAEEGGEPSDSLLATAGSTAVENLHEDEAVEQTKSNGYDDGGEWPFDDLFDVGDKPNGFDVTEWPFDDLFDVGNAAS</sequence>
<gene>
    <name evidence="4" type="ORF">LECACI_7A008436</name>
</gene>
<dbReference type="GO" id="GO:0008270">
    <property type="term" value="F:zinc ion binding"/>
    <property type="evidence" value="ECO:0007669"/>
    <property type="project" value="InterPro"/>
</dbReference>
<feature type="region of interest" description="Disordered" evidence="2">
    <location>
        <begin position="430"/>
        <end position="468"/>
    </location>
</feature>
<feature type="region of interest" description="Disordered" evidence="2">
    <location>
        <begin position="90"/>
        <end position="134"/>
    </location>
</feature>
<dbReference type="EMBL" id="CAVMBE010000082">
    <property type="protein sequence ID" value="CAK4033278.1"/>
    <property type="molecule type" value="Genomic_DNA"/>
</dbReference>
<feature type="compositionally biased region" description="Basic and acidic residues" evidence="2">
    <location>
        <begin position="366"/>
        <end position="375"/>
    </location>
</feature>
<keyword evidence="5" id="KW-1185">Reference proteome</keyword>
<evidence type="ECO:0000313" key="4">
    <source>
        <dbReference type="EMBL" id="CAK4033278.1"/>
    </source>
</evidence>
<dbReference type="CDD" id="cd00067">
    <property type="entry name" value="GAL4"/>
    <property type="match status" value="1"/>
</dbReference>
<feature type="compositionally biased region" description="Polar residues" evidence="2">
    <location>
        <begin position="389"/>
        <end position="399"/>
    </location>
</feature>
<evidence type="ECO:0000259" key="3">
    <source>
        <dbReference type="PROSITE" id="PS50048"/>
    </source>
</evidence>
<dbReference type="SMART" id="SM00066">
    <property type="entry name" value="GAL4"/>
    <property type="match status" value="1"/>
</dbReference>
<proteinExistence type="predicted"/>
<evidence type="ECO:0000313" key="5">
    <source>
        <dbReference type="Proteomes" id="UP001296104"/>
    </source>
</evidence>
<dbReference type="AlphaFoldDB" id="A0AAI9EEE1"/>
<dbReference type="SUPFAM" id="SSF57701">
    <property type="entry name" value="Zn2/Cys6 DNA-binding domain"/>
    <property type="match status" value="1"/>
</dbReference>
<dbReference type="Pfam" id="PF00172">
    <property type="entry name" value="Zn_clus"/>
    <property type="match status" value="1"/>
</dbReference>
<evidence type="ECO:0000256" key="1">
    <source>
        <dbReference type="ARBA" id="ARBA00023242"/>
    </source>
</evidence>
<feature type="compositionally biased region" description="Polar residues" evidence="2">
    <location>
        <begin position="254"/>
        <end position="281"/>
    </location>
</feature>